<reference evidence="7 8" key="1">
    <citation type="submission" date="2015-07" db="EMBL/GenBank/DDBJ databases">
        <title>ATOL: Assembling a taxonomically balanced genome-scale reconstruction of the evolutionary history of the Enterobacteriaceae.</title>
        <authorList>
            <person name="Plunkett G.III."/>
            <person name="Neeno-Eckwall E.C."/>
            <person name="Glasner J.D."/>
            <person name="Perna N.T."/>
        </authorList>
    </citation>
    <scope>NUCLEOTIDE SEQUENCE [LARGE SCALE GENOMIC DNA]</scope>
    <source>
        <strain evidence="7 8">ATCC 35017</strain>
    </source>
</reference>
<gene>
    <name evidence="7" type="ORF">M992_2147</name>
</gene>
<feature type="signal peptide" evidence="5">
    <location>
        <begin position="1"/>
        <end position="24"/>
    </location>
</feature>
<evidence type="ECO:0000313" key="7">
    <source>
        <dbReference type="EMBL" id="KPD02435.1"/>
    </source>
</evidence>
<evidence type="ECO:0000256" key="4">
    <source>
        <dbReference type="ARBA" id="ARBA00023263"/>
    </source>
</evidence>
<evidence type="ECO:0000256" key="2">
    <source>
        <dbReference type="ARBA" id="ARBA00006671"/>
    </source>
</evidence>
<keyword evidence="8" id="KW-1185">Reference proteome</keyword>
<keyword evidence="3 5" id="KW-0732">Signal</keyword>
<dbReference type="InterPro" id="IPR000259">
    <property type="entry name" value="Adhesion_dom_fimbrial"/>
</dbReference>
<dbReference type="RefSeq" id="WP_053908597.1">
    <property type="nucleotide sequence ID" value="NZ_CAWMUS010000019.1"/>
</dbReference>
<dbReference type="GO" id="GO:0009289">
    <property type="term" value="C:pilus"/>
    <property type="evidence" value="ECO:0007669"/>
    <property type="project" value="UniProtKB-SubCell"/>
</dbReference>
<dbReference type="Gene3D" id="2.60.40.1090">
    <property type="entry name" value="Fimbrial-type adhesion domain"/>
    <property type="match status" value="1"/>
</dbReference>
<dbReference type="OrthoDB" id="6463704at2"/>
<feature type="domain" description="Fimbrial-type adhesion" evidence="6">
    <location>
        <begin position="39"/>
        <end position="184"/>
    </location>
</feature>
<dbReference type="AlphaFoldDB" id="A0A0N0Z9C7"/>
<dbReference type="InterPro" id="IPR036937">
    <property type="entry name" value="Adhesion_dom_fimbrial_sf"/>
</dbReference>
<feature type="chain" id="PRO_5005864486" evidence="5">
    <location>
        <begin position="25"/>
        <end position="185"/>
    </location>
</feature>
<comment type="subcellular location">
    <subcellularLocation>
        <location evidence="1">Fimbrium</location>
    </subcellularLocation>
</comment>
<evidence type="ECO:0000259" key="6">
    <source>
        <dbReference type="Pfam" id="PF00419"/>
    </source>
</evidence>
<sequence>MNLNKKLAMLSVVISSIVCGSAFAEDEPLPAQVVSGGNITFNGEVTSGPCAVSSSDADKIVTLDTVKSTVFTAADQLANASKPFNINLLECDTDVRKSVQVTFNGQTVEGKPGLLANTAGVGSAKNVALQLFNPDGSTLNIGALSSKINLAETTTIPLSVDYKSTAAAVTAGKVQSVANFTLTYN</sequence>
<evidence type="ECO:0000313" key="8">
    <source>
        <dbReference type="Proteomes" id="UP000053226"/>
    </source>
</evidence>
<dbReference type="PANTHER" id="PTHR33420">
    <property type="entry name" value="FIMBRIAL SUBUNIT ELFA-RELATED"/>
    <property type="match status" value="1"/>
</dbReference>
<evidence type="ECO:0000256" key="3">
    <source>
        <dbReference type="ARBA" id="ARBA00022729"/>
    </source>
</evidence>
<dbReference type="Pfam" id="PF00419">
    <property type="entry name" value="Fimbrial"/>
    <property type="match status" value="1"/>
</dbReference>
<accession>A0A0N0Z9C7</accession>
<evidence type="ECO:0000256" key="1">
    <source>
        <dbReference type="ARBA" id="ARBA00004561"/>
    </source>
</evidence>
<comment type="caution">
    <text evidence="7">The sequence shown here is derived from an EMBL/GenBank/DDBJ whole genome shotgun (WGS) entry which is preliminary data.</text>
</comment>
<dbReference type="GO" id="GO:0043709">
    <property type="term" value="P:cell adhesion involved in single-species biofilm formation"/>
    <property type="evidence" value="ECO:0007669"/>
    <property type="project" value="TreeGrafter"/>
</dbReference>
<proteinExistence type="inferred from homology"/>
<dbReference type="Proteomes" id="UP000053226">
    <property type="component" value="Unassembled WGS sequence"/>
</dbReference>
<keyword evidence="4" id="KW-0281">Fimbrium</keyword>
<organism evidence="7 8">
    <name type="scientific">Moellerella wisconsensis ATCC 35017</name>
    <dbReference type="NCBI Taxonomy" id="1354267"/>
    <lineage>
        <taxon>Bacteria</taxon>
        <taxon>Pseudomonadati</taxon>
        <taxon>Pseudomonadota</taxon>
        <taxon>Gammaproteobacteria</taxon>
        <taxon>Enterobacterales</taxon>
        <taxon>Morganellaceae</taxon>
        <taxon>Moellerella</taxon>
    </lineage>
</organism>
<dbReference type="PANTHER" id="PTHR33420:SF3">
    <property type="entry name" value="FIMBRIAL SUBUNIT ELFA"/>
    <property type="match status" value="1"/>
</dbReference>
<dbReference type="InterPro" id="IPR050263">
    <property type="entry name" value="Bact_Fimbrial_Adh_Pro"/>
</dbReference>
<name>A0A0N0Z9C7_9GAMM</name>
<evidence type="ECO:0000256" key="5">
    <source>
        <dbReference type="SAM" id="SignalP"/>
    </source>
</evidence>
<dbReference type="SUPFAM" id="SSF49401">
    <property type="entry name" value="Bacterial adhesins"/>
    <property type="match status" value="1"/>
</dbReference>
<protein>
    <submittedName>
        <fullName evidence="7">Fimbrial subunit</fullName>
    </submittedName>
</protein>
<dbReference type="EMBL" id="LGAA01000019">
    <property type="protein sequence ID" value="KPD02435.1"/>
    <property type="molecule type" value="Genomic_DNA"/>
</dbReference>
<comment type="similarity">
    <text evidence="2">Belongs to the fimbrial protein family.</text>
</comment>
<dbReference type="InterPro" id="IPR008966">
    <property type="entry name" value="Adhesion_dom_sf"/>
</dbReference>